<feature type="region of interest" description="Disordered" evidence="12">
    <location>
        <begin position="74"/>
        <end position="101"/>
    </location>
</feature>
<evidence type="ECO:0000256" key="1">
    <source>
        <dbReference type="ARBA" id="ARBA00004141"/>
    </source>
</evidence>
<reference evidence="15 16" key="1">
    <citation type="journal article" date="2021" name="Sci. Rep.">
        <title>The genome of the diatom Chaetoceros tenuissimus carries an ancient integrated fragment of an extant virus.</title>
        <authorList>
            <person name="Hongo Y."/>
            <person name="Kimura K."/>
            <person name="Takaki Y."/>
            <person name="Yoshida Y."/>
            <person name="Baba S."/>
            <person name="Kobayashi G."/>
            <person name="Nagasaki K."/>
            <person name="Hano T."/>
            <person name="Tomaru Y."/>
        </authorList>
    </citation>
    <scope>NUCLEOTIDE SEQUENCE [LARGE SCALE GENOMIC DNA]</scope>
    <source>
        <strain evidence="15 16">NIES-3715</strain>
    </source>
</reference>
<evidence type="ECO:0000256" key="7">
    <source>
        <dbReference type="ARBA" id="ARBA00022692"/>
    </source>
</evidence>
<dbReference type="GO" id="GO:0008233">
    <property type="term" value="F:peptidase activity"/>
    <property type="evidence" value="ECO:0007669"/>
    <property type="project" value="UniProtKB-KW"/>
</dbReference>
<dbReference type="GO" id="GO:0016020">
    <property type="term" value="C:membrane"/>
    <property type="evidence" value="ECO:0007669"/>
    <property type="project" value="UniProtKB-SubCell"/>
</dbReference>
<feature type="domain" description="Peptidase M50" evidence="14">
    <location>
        <begin position="588"/>
        <end position="762"/>
    </location>
</feature>
<dbReference type="GO" id="GO:0009507">
    <property type="term" value="C:chloroplast"/>
    <property type="evidence" value="ECO:0007669"/>
    <property type="project" value="UniProtKB-SubCell"/>
</dbReference>
<dbReference type="InterPro" id="IPR044838">
    <property type="entry name" value="EGY1-like"/>
</dbReference>
<organism evidence="15 16">
    <name type="scientific">Chaetoceros tenuissimus</name>
    <dbReference type="NCBI Taxonomy" id="426638"/>
    <lineage>
        <taxon>Eukaryota</taxon>
        <taxon>Sar</taxon>
        <taxon>Stramenopiles</taxon>
        <taxon>Ochrophyta</taxon>
        <taxon>Bacillariophyta</taxon>
        <taxon>Coscinodiscophyceae</taxon>
        <taxon>Chaetocerotophycidae</taxon>
        <taxon>Chaetocerotales</taxon>
        <taxon>Chaetocerotaceae</taxon>
        <taxon>Chaetoceros</taxon>
    </lineage>
</organism>
<keyword evidence="6" id="KW-0645">Protease</keyword>
<dbReference type="EMBL" id="BLLK01000020">
    <property type="protein sequence ID" value="GFH44580.1"/>
    <property type="molecule type" value="Genomic_DNA"/>
</dbReference>
<comment type="similarity">
    <text evidence="3">Belongs to the peptidase M50B family.</text>
</comment>
<name>A0AAD3CH90_9STRA</name>
<feature type="transmembrane region" description="Helical" evidence="13">
    <location>
        <begin position="646"/>
        <end position="666"/>
    </location>
</feature>
<evidence type="ECO:0000256" key="8">
    <source>
        <dbReference type="ARBA" id="ARBA00022801"/>
    </source>
</evidence>
<evidence type="ECO:0000256" key="11">
    <source>
        <dbReference type="ARBA" id="ARBA00023136"/>
    </source>
</evidence>
<dbReference type="Pfam" id="PF02163">
    <property type="entry name" value="Peptidase_M50"/>
    <property type="match status" value="1"/>
</dbReference>
<evidence type="ECO:0000256" key="13">
    <source>
        <dbReference type="SAM" id="Phobius"/>
    </source>
</evidence>
<evidence type="ECO:0000256" key="10">
    <source>
        <dbReference type="ARBA" id="ARBA00022989"/>
    </source>
</evidence>
<dbReference type="AlphaFoldDB" id="A0AAD3CH90"/>
<keyword evidence="4" id="KW-0150">Chloroplast</keyword>
<comment type="caution">
    <text evidence="15">The sequence shown here is derived from an EMBL/GenBank/DDBJ whole genome shotgun (WGS) entry which is preliminary data.</text>
</comment>
<keyword evidence="9" id="KW-0809">Transit peptide</keyword>
<sequence length="834" mass="91636">MKIPEMTIVQYLLAVSTVNVLTSNSYSSQVSAFSFSPASTSTFNRFNNKKKSSSFALFAEKEEEEIPFFARTPTFMPLTPEEPTETESSSTSSTSTATLSPAILEAQKLKQRAEKERLEAERLSTQLLLDKISHLEQQLASVNLKLQQGVDEKNLEKQQKDIELQIAMLQKQLTKDNGSTTSSNANTSATSTSNSKTIETSSNTPLVSPKRSIAPMPPLLQEQRVQAFLSFSPNVQALFSEATNIKLDSPVTKLTAEKIMQKCYQTEQQRKLDTSIPMDLYDIANAQAGYETLPPPIQSMIQESVKLPNCQNNTLVVEKLIQDQKVQRTHDGGVEFKMDDPYEEEEERGSSREFTEEELLEARKLYENLPTAMKLMLTNSINVKNDANSTMIVDTLIKEKKLLPAKDGVEFVVFGDGADEAMEQLEGYGYIKGMLPEVTRKEGMEPSEEDADAFFRLLGKKSFNPTNKPEKIPGGFIIRGENMLENGDALVKVIDQALKESPLKEKLYYYYIKDPTLVTEQQFENDDFENPVIVLTGNDLTPTTNRFVKPIVTALGGLSIASFAVATCLATNMEMDLEVMESMTSPLVFSILGVMIAHEFMHQLVALKDKFKAGTPTIVPSIQLGLQGCITPVMSPPPSSNSLFDFAISGPLLGMFLSVFLMYAGLEKQVFMDAASQANLPSLPVDLVRSSGLAGGMVEWLLGGGTLVSNDADPLGALIKLHPYAIAGYVGIVTNALALLPIGNTDGGRIAQAMFGRSFAKFIRGVTLVLMVLAGFFGDDTANLLLFYAIFCQFWQKDSEIPCKNEVDGVNDVRAIIAFMTAFLVGLAVVPLSS</sequence>
<evidence type="ECO:0000313" key="16">
    <source>
        <dbReference type="Proteomes" id="UP001054902"/>
    </source>
</evidence>
<dbReference type="CDD" id="cd06160">
    <property type="entry name" value="S2P-M50_like_2"/>
    <property type="match status" value="1"/>
</dbReference>
<dbReference type="Proteomes" id="UP001054902">
    <property type="component" value="Unassembled WGS sequence"/>
</dbReference>
<keyword evidence="10 13" id="KW-1133">Transmembrane helix</keyword>
<feature type="transmembrane region" description="Helical" evidence="13">
    <location>
        <begin position="687"/>
        <end position="709"/>
    </location>
</feature>
<feature type="transmembrane region" description="Helical" evidence="13">
    <location>
        <begin position="815"/>
        <end position="833"/>
    </location>
</feature>
<evidence type="ECO:0000259" key="14">
    <source>
        <dbReference type="Pfam" id="PF02163"/>
    </source>
</evidence>
<evidence type="ECO:0000256" key="9">
    <source>
        <dbReference type="ARBA" id="ARBA00022946"/>
    </source>
</evidence>
<evidence type="ECO:0000256" key="5">
    <source>
        <dbReference type="ARBA" id="ARBA00022640"/>
    </source>
</evidence>
<dbReference type="GO" id="GO:0006508">
    <property type="term" value="P:proteolysis"/>
    <property type="evidence" value="ECO:0007669"/>
    <property type="project" value="UniProtKB-KW"/>
</dbReference>
<evidence type="ECO:0000256" key="12">
    <source>
        <dbReference type="SAM" id="MobiDB-lite"/>
    </source>
</evidence>
<feature type="compositionally biased region" description="Low complexity" evidence="12">
    <location>
        <begin position="77"/>
        <end position="101"/>
    </location>
</feature>
<evidence type="ECO:0000313" key="15">
    <source>
        <dbReference type="EMBL" id="GFH44580.1"/>
    </source>
</evidence>
<feature type="transmembrane region" description="Helical" evidence="13">
    <location>
        <begin position="721"/>
        <end position="742"/>
    </location>
</feature>
<feature type="transmembrane region" description="Helical" evidence="13">
    <location>
        <begin position="583"/>
        <end position="601"/>
    </location>
</feature>
<accession>A0AAD3CH90</accession>
<evidence type="ECO:0000256" key="2">
    <source>
        <dbReference type="ARBA" id="ARBA00004229"/>
    </source>
</evidence>
<feature type="compositionally biased region" description="Polar residues" evidence="12">
    <location>
        <begin position="196"/>
        <end position="206"/>
    </location>
</feature>
<feature type="transmembrane region" description="Helical" evidence="13">
    <location>
        <begin position="762"/>
        <end position="778"/>
    </location>
</feature>
<protein>
    <recommendedName>
        <fullName evidence="14">Peptidase M50 domain-containing protein</fullName>
    </recommendedName>
</protein>
<proteinExistence type="inferred from homology"/>
<keyword evidence="5" id="KW-0934">Plastid</keyword>
<evidence type="ECO:0000256" key="4">
    <source>
        <dbReference type="ARBA" id="ARBA00022528"/>
    </source>
</evidence>
<keyword evidence="7 13" id="KW-0812">Transmembrane</keyword>
<keyword evidence="16" id="KW-1185">Reference proteome</keyword>
<dbReference type="PANTHER" id="PTHR31412">
    <property type="entry name" value="ZINC METALLOPROTEASE EGY1"/>
    <property type="match status" value="1"/>
</dbReference>
<dbReference type="PANTHER" id="PTHR31412:SF0">
    <property type="entry name" value="ZINC METALLOPROTEASE EGY1, CHLOROPLASTIC-RELATED"/>
    <property type="match status" value="1"/>
</dbReference>
<keyword evidence="8" id="KW-0378">Hydrolase</keyword>
<comment type="subcellular location">
    <subcellularLocation>
        <location evidence="1">Membrane</location>
        <topology evidence="1">Multi-pass membrane protein</topology>
    </subcellularLocation>
    <subcellularLocation>
        <location evidence="2">Plastid</location>
        <location evidence="2">Chloroplast</location>
    </subcellularLocation>
</comment>
<dbReference type="InterPro" id="IPR008915">
    <property type="entry name" value="Peptidase_M50"/>
</dbReference>
<evidence type="ECO:0000256" key="3">
    <source>
        <dbReference type="ARBA" id="ARBA00007931"/>
    </source>
</evidence>
<keyword evidence="11 13" id="KW-0472">Membrane</keyword>
<feature type="region of interest" description="Disordered" evidence="12">
    <location>
        <begin position="174"/>
        <end position="210"/>
    </location>
</feature>
<feature type="transmembrane region" description="Helical" evidence="13">
    <location>
        <begin position="551"/>
        <end position="571"/>
    </location>
</feature>
<feature type="compositionally biased region" description="Low complexity" evidence="12">
    <location>
        <begin position="179"/>
        <end position="195"/>
    </location>
</feature>
<evidence type="ECO:0000256" key="6">
    <source>
        <dbReference type="ARBA" id="ARBA00022670"/>
    </source>
</evidence>
<gene>
    <name evidence="15" type="ORF">CTEN210_01054</name>
</gene>